<gene>
    <name evidence="1" type="ORF">C7444_103305</name>
</gene>
<dbReference type="InterPro" id="IPR007523">
    <property type="entry name" value="NDUFAF3/AAMDC"/>
</dbReference>
<proteinExistence type="predicted"/>
<dbReference type="CDD" id="cd05560">
    <property type="entry name" value="Xcc1710_like"/>
    <property type="match status" value="1"/>
</dbReference>
<dbReference type="PANTHER" id="PTHR21192">
    <property type="entry name" value="NUCLEAR PROTEIN E3-3"/>
    <property type="match status" value="1"/>
</dbReference>
<dbReference type="AlphaFoldDB" id="A0A318H3R6"/>
<dbReference type="SUPFAM" id="SSF64076">
    <property type="entry name" value="MTH938-like"/>
    <property type="match status" value="1"/>
</dbReference>
<dbReference type="PANTHER" id="PTHR21192:SF2">
    <property type="entry name" value="NADH DEHYDROGENASE [UBIQUINONE] 1 ALPHA SUBCOMPLEX ASSEMBLY FACTOR 3"/>
    <property type="match status" value="1"/>
</dbReference>
<keyword evidence="2" id="KW-1185">Reference proteome</keyword>
<dbReference type="Gene3D" id="3.40.1230.10">
    <property type="entry name" value="MTH938-like"/>
    <property type="match status" value="1"/>
</dbReference>
<dbReference type="Proteomes" id="UP000247811">
    <property type="component" value="Unassembled WGS sequence"/>
</dbReference>
<dbReference type="Pfam" id="PF04430">
    <property type="entry name" value="DUF498"/>
    <property type="match status" value="1"/>
</dbReference>
<dbReference type="InterPro" id="IPR036748">
    <property type="entry name" value="MTH938-like_sf"/>
</dbReference>
<protein>
    <recommendedName>
        <fullName evidence="3">Mth938-like domain-containing protein</fullName>
    </recommendedName>
</protein>
<accession>A0A318H3R6</accession>
<evidence type="ECO:0000313" key="2">
    <source>
        <dbReference type="Proteomes" id="UP000247811"/>
    </source>
</evidence>
<sequence length="124" mass="13635">MDGVNAVQAHTPDSITILGTTWRQSVLVPSRGQVLTWDCRSFDELEAEHFETILALEPELVIFGSGRKLRFPAPALCRALIQQRVGIESMDTGAACRTYNILVSEGRRVVGAFLIESDRGPGHL</sequence>
<dbReference type="EMBL" id="QJJS01000003">
    <property type="protein sequence ID" value="PXW98207.1"/>
    <property type="molecule type" value="Genomic_DNA"/>
</dbReference>
<reference evidence="1 2" key="1">
    <citation type="submission" date="2018-05" db="EMBL/GenBank/DDBJ databases">
        <title>Genomic Encyclopedia of Type Strains, Phase IV (KMG-IV): sequencing the most valuable type-strain genomes for metagenomic binning, comparative biology and taxonomic classification.</title>
        <authorList>
            <person name="Goeker M."/>
        </authorList>
    </citation>
    <scope>NUCLEOTIDE SEQUENCE [LARGE SCALE GENOMIC DNA]</scope>
    <source>
        <strain evidence="1 2">DSM 566</strain>
    </source>
</reference>
<organism evidence="1 2">
    <name type="scientific">Sphaerotilus hippei</name>
    <dbReference type="NCBI Taxonomy" id="744406"/>
    <lineage>
        <taxon>Bacteria</taxon>
        <taxon>Pseudomonadati</taxon>
        <taxon>Pseudomonadota</taxon>
        <taxon>Betaproteobacteria</taxon>
        <taxon>Burkholderiales</taxon>
        <taxon>Sphaerotilaceae</taxon>
        <taxon>Sphaerotilus</taxon>
    </lineage>
</organism>
<evidence type="ECO:0008006" key="3">
    <source>
        <dbReference type="Google" id="ProtNLM"/>
    </source>
</evidence>
<evidence type="ECO:0000313" key="1">
    <source>
        <dbReference type="EMBL" id="PXW98207.1"/>
    </source>
</evidence>
<comment type="caution">
    <text evidence="1">The sequence shown here is derived from an EMBL/GenBank/DDBJ whole genome shotgun (WGS) entry which is preliminary data.</text>
</comment>
<name>A0A318H3R6_9BURK</name>